<dbReference type="InterPro" id="IPR036928">
    <property type="entry name" value="AS_sf"/>
</dbReference>
<organism evidence="3 4">
    <name type="scientific">Muricoccus vinaceus</name>
    <dbReference type="NCBI Taxonomy" id="424704"/>
    <lineage>
        <taxon>Bacteria</taxon>
        <taxon>Pseudomonadati</taxon>
        <taxon>Pseudomonadota</taxon>
        <taxon>Alphaproteobacteria</taxon>
        <taxon>Acetobacterales</taxon>
        <taxon>Roseomonadaceae</taxon>
        <taxon>Muricoccus</taxon>
    </lineage>
</organism>
<dbReference type="InterPro" id="IPR023631">
    <property type="entry name" value="Amidase_dom"/>
</dbReference>
<name>A0ABV6J095_9PROT</name>
<dbReference type="Gene3D" id="3.90.1300.10">
    <property type="entry name" value="Amidase signature (AS) domain"/>
    <property type="match status" value="1"/>
</dbReference>
<dbReference type="EC" id="3.5.1.4" evidence="3"/>
<keyword evidence="4" id="KW-1185">Reference proteome</keyword>
<sequence>MAGEELSKAERDSGFMPGPRAALASGDGPLSGLTFAAKDLYDVAGVPTTYGNPDWARTHPVPQATAGAVLTLAEAGARFLGKTKTVELAFGLTGENAWYGTPLNPRAPDRFPGGSSCGSASAVASGEVDIALGSDTGGSVRIPASYCGIFGIRPSWGAVSLVGARALAPSYDTAGWFAGRASVLRLAGEALLPEGGEGPLGPLLLVKEAWINADPAIADALRLAVEPLEALLGPGIPVCPVPETLPGLYEAYRRAQAEEAWATLGDWIAATTPAFGPGVGERFAMSRDLPPGLGAAGRAFRQGFRRRILGLLGGGAVMAYPTSAVLPPLLTSSLAEQQQVREATIGVTAIAGLAGLPEVSVPAGTVRGIPAGLSLVAAPGRDRALLALAEALAGRLGLPA</sequence>
<reference evidence="3 4" key="1">
    <citation type="submission" date="2024-09" db="EMBL/GenBank/DDBJ databases">
        <authorList>
            <person name="Sun Q."/>
            <person name="Mori K."/>
        </authorList>
    </citation>
    <scope>NUCLEOTIDE SEQUENCE [LARGE SCALE GENOMIC DNA]</scope>
    <source>
        <strain evidence="3 4">CCM 7468</strain>
    </source>
</reference>
<evidence type="ECO:0000313" key="4">
    <source>
        <dbReference type="Proteomes" id="UP001589789"/>
    </source>
</evidence>
<accession>A0ABV6J095</accession>
<dbReference type="Proteomes" id="UP001589789">
    <property type="component" value="Unassembled WGS sequence"/>
</dbReference>
<protein>
    <submittedName>
        <fullName evidence="3">Amidase</fullName>
        <ecNumber evidence="3">3.5.1.4</ecNumber>
    </submittedName>
</protein>
<dbReference type="Pfam" id="PF01425">
    <property type="entry name" value="Amidase"/>
    <property type="match status" value="1"/>
</dbReference>
<evidence type="ECO:0000259" key="2">
    <source>
        <dbReference type="Pfam" id="PF01425"/>
    </source>
</evidence>
<dbReference type="PANTHER" id="PTHR46310">
    <property type="entry name" value="AMIDASE 1"/>
    <property type="match status" value="1"/>
</dbReference>
<dbReference type="SUPFAM" id="SSF75304">
    <property type="entry name" value="Amidase signature (AS) enzymes"/>
    <property type="match status" value="1"/>
</dbReference>
<evidence type="ECO:0000256" key="1">
    <source>
        <dbReference type="SAM" id="MobiDB-lite"/>
    </source>
</evidence>
<feature type="region of interest" description="Disordered" evidence="1">
    <location>
        <begin position="1"/>
        <end position="22"/>
    </location>
</feature>
<dbReference type="NCBIfam" id="NF006169">
    <property type="entry name" value="PRK08310.1"/>
    <property type="match status" value="1"/>
</dbReference>
<gene>
    <name evidence="3" type="ORF">ACFFIC_27650</name>
</gene>
<dbReference type="PANTHER" id="PTHR46310:SF7">
    <property type="entry name" value="AMIDASE 1"/>
    <property type="match status" value="1"/>
</dbReference>
<dbReference type="RefSeq" id="WP_377056529.1">
    <property type="nucleotide sequence ID" value="NZ_JBHLVZ010000100.1"/>
</dbReference>
<proteinExistence type="predicted"/>
<feature type="compositionally biased region" description="Basic and acidic residues" evidence="1">
    <location>
        <begin position="1"/>
        <end position="13"/>
    </location>
</feature>
<dbReference type="EMBL" id="JBHLVZ010000100">
    <property type="protein sequence ID" value="MFC0389289.1"/>
    <property type="molecule type" value="Genomic_DNA"/>
</dbReference>
<evidence type="ECO:0000313" key="3">
    <source>
        <dbReference type="EMBL" id="MFC0389289.1"/>
    </source>
</evidence>
<dbReference type="GO" id="GO:0004040">
    <property type="term" value="F:amidase activity"/>
    <property type="evidence" value="ECO:0007669"/>
    <property type="project" value="UniProtKB-EC"/>
</dbReference>
<keyword evidence="3" id="KW-0378">Hydrolase</keyword>
<comment type="caution">
    <text evidence="3">The sequence shown here is derived from an EMBL/GenBank/DDBJ whole genome shotgun (WGS) entry which is preliminary data.</text>
</comment>
<feature type="domain" description="Amidase" evidence="2">
    <location>
        <begin position="24"/>
        <end position="189"/>
    </location>
</feature>